<dbReference type="RefSeq" id="WP_170213871.1">
    <property type="nucleotide sequence ID" value="NZ_JACHEW010000014.1"/>
</dbReference>
<dbReference type="SUPFAM" id="SSF47413">
    <property type="entry name" value="lambda repressor-like DNA-binding domains"/>
    <property type="match status" value="1"/>
</dbReference>
<proteinExistence type="predicted"/>
<dbReference type="EMBL" id="JACHEW010000014">
    <property type="protein sequence ID" value="MBB6017470.1"/>
    <property type="molecule type" value="Genomic_DNA"/>
</dbReference>
<organism evidence="3 4">
    <name type="scientific">Deinococcus radiopugnans ATCC 19172</name>
    <dbReference type="NCBI Taxonomy" id="585398"/>
    <lineage>
        <taxon>Bacteria</taxon>
        <taxon>Thermotogati</taxon>
        <taxon>Deinococcota</taxon>
        <taxon>Deinococci</taxon>
        <taxon>Deinococcales</taxon>
        <taxon>Deinococcaceae</taxon>
        <taxon>Deinococcus</taxon>
    </lineage>
</organism>
<evidence type="ECO:0000313" key="3">
    <source>
        <dbReference type="EMBL" id="MBB6017470.1"/>
    </source>
</evidence>
<evidence type="ECO:0000313" key="4">
    <source>
        <dbReference type="Proteomes" id="UP000629870"/>
    </source>
</evidence>
<reference evidence="3 4" key="1">
    <citation type="submission" date="2020-08" db="EMBL/GenBank/DDBJ databases">
        <title>Genomic Encyclopedia of Type Strains, Phase IV (KMG-IV): sequencing the most valuable type-strain genomes for metagenomic binning, comparative biology and taxonomic classification.</title>
        <authorList>
            <person name="Goeker M."/>
        </authorList>
    </citation>
    <scope>NUCLEOTIDE SEQUENCE [LARGE SCALE GENOMIC DNA]</scope>
    <source>
        <strain evidence="3 4">DSM 12027</strain>
    </source>
</reference>
<gene>
    <name evidence="3" type="ORF">HNQ04_002735</name>
</gene>
<dbReference type="CDD" id="cd00093">
    <property type="entry name" value="HTH_XRE"/>
    <property type="match status" value="1"/>
</dbReference>
<dbReference type="InterPro" id="IPR010982">
    <property type="entry name" value="Lambda_DNA-bd_dom_sf"/>
</dbReference>
<dbReference type="Proteomes" id="UP000629870">
    <property type="component" value="Unassembled WGS sequence"/>
</dbReference>
<comment type="caution">
    <text evidence="3">The sequence shown here is derived from an EMBL/GenBank/DDBJ whole genome shotgun (WGS) entry which is preliminary data.</text>
</comment>
<accession>A0ABR6NW88</accession>
<feature type="domain" description="HTH cro/C1-type" evidence="2">
    <location>
        <begin position="28"/>
        <end position="84"/>
    </location>
</feature>
<name>A0ABR6NW88_9DEIO</name>
<feature type="compositionally biased region" description="Basic and acidic residues" evidence="1">
    <location>
        <begin position="169"/>
        <end position="182"/>
    </location>
</feature>
<dbReference type="Pfam" id="PF13560">
    <property type="entry name" value="HTH_31"/>
    <property type="match status" value="1"/>
</dbReference>
<feature type="region of interest" description="Disordered" evidence="1">
    <location>
        <begin position="155"/>
        <end position="182"/>
    </location>
</feature>
<dbReference type="PROSITE" id="PS50943">
    <property type="entry name" value="HTH_CROC1"/>
    <property type="match status" value="1"/>
</dbReference>
<sequence length="232" mass="25555">MESNNLNESRLGPNRFDELDANAAGNLIRRRREQLGLSLADVVSRTTVSSPQYLHKLEHGLVHVGRSKHVASLAIALELDGEDIAALSNRTQSMSVVDVRYPTAFQVPIVLAGTYPKIGAYTLARRPNEVQVVDTTQKDLIPGRLYVIVGEKPKTEAPVDKPPAQEGAVEEKATELDAAEKQRQKEDFEKFGHCARAVEATDGSIHFVTDEGIFSSEEVRVFGRITFVAHPQ</sequence>
<evidence type="ECO:0000259" key="2">
    <source>
        <dbReference type="PROSITE" id="PS50943"/>
    </source>
</evidence>
<keyword evidence="4" id="KW-1185">Reference proteome</keyword>
<evidence type="ECO:0000256" key="1">
    <source>
        <dbReference type="SAM" id="MobiDB-lite"/>
    </source>
</evidence>
<dbReference type="Gene3D" id="1.10.260.40">
    <property type="entry name" value="lambda repressor-like DNA-binding domains"/>
    <property type="match status" value="1"/>
</dbReference>
<dbReference type="InterPro" id="IPR001387">
    <property type="entry name" value="Cro/C1-type_HTH"/>
</dbReference>
<protein>
    <submittedName>
        <fullName evidence="3">Transcriptional regulator with XRE-family HTH domain</fullName>
    </submittedName>
</protein>